<dbReference type="Proteomes" id="UP001224739">
    <property type="component" value="Unassembled WGS sequence"/>
</dbReference>
<dbReference type="RefSeq" id="WP_286039424.1">
    <property type="nucleotide sequence ID" value="NZ_JASVWJ010000033.1"/>
</dbReference>
<comment type="caution">
    <text evidence="1">The sequence shown here is derived from an EMBL/GenBank/DDBJ whole genome shotgun (WGS) entry which is preliminary data.</text>
</comment>
<organism evidence="1 2">
    <name type="scientific">Proteus faecis</name>
    <dbReference type="NCBI Taxonomy" id="2050967"/>
    <lineage>
        <taxon>Bacteria</taxon>
        <taxon>Pseudomonadati</taxon>
        <taxon>Pseudomonadota</taxon>
        <taxon>Gammaproteobacteria</taxon>
        <taxon>Enterobacterales</taxon>
        <taxon>Morganellaceae</taxon>
        <taxon>Proteus</taxon>
    </lineage>
</organism>
<name>A0AAW7CR03_9GAMM</name>
<proteinExistence type="predicted"/>
<protein>
    <submittedName>
        <fullName evidence="1">Uncharacterized protein</fullName>
    </submittedName>
</protein>
<sequence length="42" mass="4634">MTKIKKRLKMNPLISLRNATCQCFGCLREAPTGDNDANVPAI</sequence>
<evidence type="ECO:0000313" key="2">
    <source>
        <dbReference type="Proteomes" id="UP001224739"/>
    </source>
</evidence>
<accession>A0AAW7CR03</accession>
<reference evidence="1" key="1">
    <citation type="submission" date="2023-06" db="EMBL/GenBank/DDBJ databases">
        <title>Acute promotion of culturable opportunistic pathogens and persistent increase of antibiotic resistance following antibiotic exposure in mouse gut microbiota.</title>
        <authorList>
            <person name="Li L."/>
            <person name="Wang B."/>
            <person name="Sun Y."/>
            <person name="Wang M."/>
            <person name="Xu H."/>
        </authorList>
    </citation>
    <scope>NUCLEOTIDE SEQUENCE</scope>
    <source>
        <strain evidence="1">EPA10_1</strain>
    </source>
</reference>
<gene>
    <name evidence="1" type="ORF">QSH02_17980</name>
</gene>
<dbReference type="EMBL" id="JASVWL010000033">
    <property type="protein sequence ID" value="MDL5356714.1"/>
    <property type="molecule type" value="Genomic_DNA"/>
</dbReference>
<dbReference type="AlphaFoldDB" id="A0AAW7CR03"/>
<evidence type="ECO:0000313" key="1">
    <source>
        <dbReference type="EMBL" id="MDL5356714.1"/>
    </source>
</evidence>